<gene>
    <name evidence="10" type="ORF">GEMMAAP_15630</name>
</gene>
<evidence type="ECO:0000256" key="4">
    <source>
        <dbReference type="ARBA" id="ARBA00023066"/>
    </source>
</evidence>
<organism evidence="10 11">
    <name type="scientific">Gemmatimonas phototrophica</name>
    <dbReference type="NCBI Taxonomy" id="1379270"/>
    <lineage>
        <taxon>Bacteria</taxon>
        <taxon>Pseudomonadati</taxon>
        <taxon>Gemmatimonadota</taxon>
        <taxon>Gemmatimonadia</taxon>
        <taxon>Gemmatimonadales</taxon>
        <taxon>Gemmatimonadaceae</taxon>
        <taxon>Gemmatimonas</taxon>
    </lineage>
</organism>
<evidence type="ECO:0000313" key="11">
    <source>
        <dbReference type="Proteomes" id="UP000076404"/>
    </source>
</evidence>
<dbReference type="Proteomes" id="UP000076404">
    <property type="component" value="Chromosome"/>
</dbReference>
<evidence type="ECO:0000256" key="5">
    <source>
        <dbReference type="ARBA" id="ARBA00023115"/>
    </source>
</evidence>
<reference evidence="10 11" key="1">
    <citation type="journal article" date="2014" name="Proc. Natl. Acad. Sci. U.S.A.">
        <title>Functional type 2 photosynthetic reaction centers found in the rare bacterial phylum Gemmatimonadetes.</title>
        <authorList>
            <person name="Zeng Y."/>
            <person name="Feng F."/>
            <person name="Medova H."/>
            <person name="Dean J."/>
            <person name="Koblizek M."/>
        </authorList>
    </citation>
    <scope>NUCLEOTIDE SEQUENCE [LARGE SCALE GENOMIC DNA]</scope>
    <source>
        <strain evidence="10 11">AP64</strain>
    </source>
</reference>
<dbReference type="EMBL" id="CP011454">
    <property type="protein sequence ID" value="AMW05834.1"/>
    <property type="molecule type" value="Genomic_DNA"/>
</dbReference>
<dbReference type="STRING" id="1379270.GEMMAAP_15630"/>
<dbReference type="GO" id="GO:0005829">
    <property type="term" value="C:cytosol"/>
    <property type="evidence" value="ECO:0007669"/>
    <property type="project" value="TreeGrafter"/>
</dbReference>
<dbReference type="Gene3D" id="3.60.90.10">
    <property type="entry name" value="S-adenosylmethionine decarboxylase"/>
    <property type="match status" value="1"/>
</dbReference>
<dbReference type="InterPro" id="IPR016067">
    <property type="entry name" value="S-AdoMet_deCO2ase_core"/>
</dbReference>
<evidence type="ECO:0000256" key="1">
    <source>
        <dbReference type="ARBA" id="ARBA00001928"/>
    </source>
</evidence>
<dbReference type="PANTHER" id="PTHR33866">
    <property type="entry name" value="S-ADENOSYLMETHIONINE DECARBOXYLASE PROENZYME"/>
    <property type="match status" value="1"/>
</dbReference>
<keyword evidence="5" id="KW-0620">Polyamine biosynthesis</keyword>
<evidence type="ECO:0000256" key="3">
    <source>
        <dbReference type="ARBA" id="ARBA00022813"/>
    </source>
</evidence>
<dbReference type="Pfam" id="PF02675">
    <property type="entry name" value="AdoMet_dc"/>
    <property type="match status" value="1"/>
</dbReference>
<dbReference type="InterPro" id="IPR003826">
    <property type="entry name" value="AdoMetDC_fam_prok"/>
</dbReference>
<keyword evidence="2" id="KW-0210">Decarboxylase</keyword>
<dbReference type="OrthoDB" id="9793120at2"/>
<keyword evidence="6" id="KW-0865">Zymogen</keyword>
<evidence type="ECO:0000256" key="8">
    <source>
        <dbReference type="ARBA" id="ARBA00023270"/>
    </source>
</evidence>
<keyword evidence="9" id="KW-0670">Pyruvate</keyword>
<keyword evidence="4" id="KW-0745">Spermidine biosynthesis</keyword>
<accession>A0A143BN33</accession>
<evidence type="ECO:0000256" key="6">
    <source>
        <dbReference type="ARBA" id="ARBA00023145"/>
    </source>
</evidence>
<keyword evidence="8" id="KW-0704">Schiff base</keyword>
<dbReference type="SUPFAM" id="SSF56276">
    <property type="entry name" value="S-adenosylmethionine decarboxylase"/>
    <property type="match status" value="1"/>
</dbReference>
<evidence type="ECO:0000313" key="10">
    <source>
        <dbReference type="EMBL" id="AMW05834.1"/>
    </source>
</evidence>
<proteinExistence type="predicted"/>
<dbReference type="AlphaFoldDB" id="A0A143BN33"/>
<reference evidence="10 11" key="2">
    <citation type="journal article" date="2016" name="Environ. Microbiol. Rep.">
        <title>Metagenomic evidence for the presence of phototrophic Gemmatimonadetes bacteria in diverse environments.</title>
        <authorList>
            <person name="Zeng Y."/>
            <person name="Baumbach J."/>
            <person name="Barbosa E.G."/>
            <person name="Azevedo V."/>
            <person name="Zhang C."/>
            <person name="Koblizek M."/>
        </authorList>
    </citation>
    <scope>NUCLEOTIDE SEQUENCE [LARGE SCALE GENOMIC DNA]</scope>
    <source>
        <strain evidence="10 11">AP64</strain>
    </source>
</reference>
<dbReference type="eggNOG" id="COG1586">
    <property type="taxonomic scope" value="Bacteria"/>
</dbReference>
<dbReference type="PANTHER" id="PTHR33866:SF2">
    <property type="entry name" value="S-ADENOSYLMETHIONINE DECARBOXYLASE PROENZYME"/>
    <property type="match status" value="1"/>
</dbReference>
<evidence type="ECO:0000256" key="9">
    <source>
        <dbReference type="ARBA" id="ARBA00023317"/>
    </source>
</evidence>
<name>A0A143BN33_9BACT</name>
<protein>
    <submittedName>
        <fullName evidence="10">S-adenosylmethionine decarboxylase</fullName>
    </submittedName>
</protein>
<comment type="cofactor">
    <cofactor evidence="1">
        <name>pyruvate</name>
        <dbReference type="ChEBI" id="CHEBI:15361"/>
    </cofactor>
</comment>
<dbReference type="GO" id="GO:0004014">
    <property type="term" value="F:adenosylmethionine decarboxylase activity"/>
    <property type="evidence" value="ECO:0007669"/>
    <property type="project" value="InterPro"/>
</dbReference>
<sequence length="130" mass="14135">MTTSSSGHEWIVEAYGCHSERLASPAVLHDLFETIIRELALHPVGAPQWHQFPAPAGSVAGGITGMVMLSESHLTIHTFPEHGSACLNLFCCTPRAEWAWVERLSALLGATDVRVRHVAREYAPQPVPAS</sequence>
<evidence type="ECO:0000256" key="7">
    <source>
        <dbReference type="ARBA" id="ARBA00023239"/>
    </source>
</evidence>
<keyword evidence="11" id="KW-1185">Reference proteome</keyword>
<dbReference type="KEGG" id="gph:GEMMAAP_15630"/>
<keyword evidence="7" id="KW-0456">Lyase</keyword>
<dbReference type="GO" id="GO:0008295">
    <property type="term" value="P:spermidine biosynthetic process"/>
    <property type="evidence" value="ECO:0007669"/>
    <property type="project" value="UniProtKB-KW"/>
</dbReference>
<evidence type="ECO:0000256" key="2">
    <source>
        <dbReference type="ARBA" id="ARBA00022793"/>
    </source>
</evidence>
<keyword evidence="3" id="KW-0068">Autocatalytic cleavage</keyword>
<dbReference type="RefSeq" id="WP_043579399.1">
    <property type="nucleotide sequence ID" value="NZ_CP011454.1"/>
</dbReference>